<dbReference type="Pfam" id="PF02653">
    <property type="entry name" value="BPD_transp_2"/>
    <property type="match status" value="1"/>
</dbReference>
<feature type="transmembrane region" description="Helical" evidence="6">
    <location>
        <begin position="221"/>
        <end position="247"/>
    </location>
</feature>
<evidence type="ECO:0000256" key="6">
    <source>
        <dbReference type="SAM" id="Phobius"/>
    </source>
</evidence>
<dbReference type="InterPro" id="IPR001851">
    <property type="entry name" value="ABC_transp_permease"/>
</dbReference>
<organism evidence="7 8">
    <name type="scientific">Novispirillum itersonii</name>
    <name type="common">Aquaspirillum itersonii</name>
    <dbReference type="NCBI Taxonomy" id="189"/>
    <lineage>
        <taxon>Bacteria</taxon>
        <taxon>Pseudomonadati</taxon>
        <taxon>Pseudomonadota</taxon>
        <taxon>Alphaproteobacteria</taxon>
        <taxon>Rhodospirillales</taxon>
        <taxon>Novispirillaceae</taxon>
        <taxon>Novispirillum</taxon>
    </lineage>
</organism>
<evidence type="ECO:0000256" key="3">
    <source>
        <dbReference type="ARBA" id="ARBA00022692"/>
    </source>
</evidence>
<comment type="caution">
    <text evidence="7">The sequence shown here is derived from an EMBL/GenBank/DDBJ whole genome shotgun (WGS) entry which is preliminary data.</text>
</comment>
<keyword evidence="3 6" id="KW-0812">Transmembrane</keyword>
<feature type="transmembrane region" description="Helical" evidence="6">
    <location>
        <begin position="179"/>
        <end position="200"/>
    </location>
</feature>
<accession>A0A7X0DP80</accession>
<dbReference type="EMBL" id="JACIIX010000008">
    <property type="protein sequence ID" value="MBB6210977.1"/>
    <property type="molecule type" value="Genomic_DNA"/>
</dbReference>
<gene>
    <name evidence="7" type="ORF">FHS48_002407</name>
</gene>
<dbReference type="AlphaFoldDB" id="A0A7X0DP80"/>
<evidence type="ECO:0000256" key="4">
    <source>
        <dbReference type="ARBA" id="ARBA00022989"/>
    </source>
</evidence>
<keyword evidence="8" id="KW-1185">Reference proteome</keyword>
<feature type="transmembrane region" description="Helical" evidence="6">
    <location>
        <begin position="133"/>
        <end position="150"/>
    </location>
</feature>
<sequence>MDNSRSNSFLRSREGVLTVAALAVLLAAPLVAQAAGQTYFISLASRVAILALAGVGLNLALGTGGMISFGHAAFFGLGGYVAGAMVFHAQEGGRFLGLLEGTQQALVSWPLALGIAGIAALFIGVISLRTSGVYFIMITLAFAQMFYYLGLSFPTYGGEDGMTLYERSTLGGLSVSGDLPFFFVCFGALLLALLLCSRLISSRFGAALMTARQNETRLATVGINPFPVRLTGFVISAMITALAGVLLVEQNGFASPSLLSWHRSGEIMIFVILGGVGRLIGPVLGAAVFILLETVIGGYTDRWQLVLGLVLLGIVLFARGGLVGLLAGRARHD</sequence>
<dbReference type="RefSeq" id="WP_184263785.1">
    <property type="nucleotide sequence ID" value="NZ_JACIIX010000008.1"/>
</dbReference>
<dbReference type="GO" id="GO:0005886">
    <property type="term" value="C:plasma membrane"/>
    <property type="evidence" value="ECO:0007669"/>
    <property type="project" value="UniProtKB-SubCell"/>
</dbReference>
<dbReference type="CDD" id="cd06581">
    <property type="entry name" value="TM_PBP1_LivM_like"/>
    <property type="match status" value="1"/>
</dbReference>
<feature type="transmembrane region" description="Helical" evidence="6">
    <location>
        <begin position="107"/>
        <end position="126"/>
    </location>
</feature>
<protein>
    <submittedName>
        <fullName evidence="7">Branched-chain amino acid transport system permease protein</fullName>
    </submittedName>
</protein>
<evidence type="ECO:0000313" key="8">
    <source>
        <dbReference type="Proteomes" id="UP000544872"/>
    </source>
</evidence>
<dbReference type="PANTHER" id="PTHR30482">
    <property type="entry name" value="HIGH-AFFINITY BRANCHED-CHAIN AMINO ACID TRANSPORT SYSTEM PERMEASE"/>
    <property type="match status" value="1"/>
</dbReference>
<name>A0A7X0DP80_NOVIT</name>
<feature type="transmembrane region" description="Helical" evidence="6">
    <location>
        <begin position="267"/>
        <end position="292"/>
    </location>
</feature>
<proteinExistence type="predicted"/>
<dbReference type="InterPro" id="IPR043428">
    <property type="entry name" value="LivM-like"/>
</dbReference>
<feature type="transmembrane region" description="Helical" evidence="6">
    <location>
        <begin position="304"/>
        <end position="327"/>
    </location>
</feature>
<feature type="transmembrane region" description="Helical" evidence="6">
    <location>
        <begin position="44"/>
        <end position="61"/>
    </location>
</feature>
<reference evidence="7 8" key="1">
    <citation type="submission" date="2020-08" db="EMBL/GenBank/DDBJ databases">
        <title>Genomic Encyclopedia of Type Strains, Phase IV (KMG-IV): sequencing the most valuable type-strain genomes for metagenomic binning, comparative biology and taxonomic classification.</title>
        <authorList>
            <person name="Goeker M."/>
        </authorList>
    </citation>
    <scope>NUCLEOTIDE SEQUENCE [LARGE SCALE GENOMIC DNA]</scope>
    <source>
        <strain evidence="7 8">DSM 11590</strain>
    </source>
</reference>
<dbReference type="Proteomes" id="UP000544872">
    <property type="component" value="Unassembled WGS sequence"/>
</dbReference>
<keyword evidence="4 6" id="KW-1133">Transmembrane helix</keyword>
<evidence type="ECO:0000256" key="2">
    <source>
        <dbReference type="ARBA" id="ARBA00022475"/>
    </source>
</evidence>
<evidence type="ECO:0000313" key="7">
    <source>
        <dbReference type="EMBL" id="MBB6210977.1"/>
    </source>
</evidence>
<dbReference type="PANTHER" id="PTHR30482:SF17">
    <property type="entry name" value="ABC TRANSPORTER ATP-BINDING PROTEIN"/>
    <property type="match status" value="1"/>
</dbReference>
<evidence type="ECO:0000256" key="5">
    <source>
        <dbReference type="ARBA" id="ARBA00023136"/>
    </source>
</evidence>
<keyword evidence="5 6" id="KW-0472">Membrane</keyword>
<feature type="transmembrane region" description="Helical" evidence="6">
    <location>
        <begin position="68"/>
        <end position="87"/>
    </location>
</feature>
<evidence type="ECO:0000256" key="1">
    <source>
        <dbReference type="ARBA" id="ARBA00004651"/>
    </source>
</evidence>
<comment type="subcellular location">
    <subcellularLocation>
        <location evidence="1">Cell membrane</location>
        <topology evidence="1">Multi-pass membrane protein</topology>
    </subcellularLocation>
</comment>
<keyword evidence="2" id="KW-1003">Cell membrane</keyword>
<dbReference type="GO" id="GO:0015658">
    <property type="term" value="F:branched-chain amino acid transmembrane transporter activity"/>
    <property type="evidence" value="ECO:0007669"/>
    <property type="project" value="InterPro"/>
</dbReference>